<feature type="transmembrane region" description="Helical" evidence="17">
    <location>
        <begin position="107"/>
        <end position="126"/>
    </location>
</feature>
<evidence type="ECO:0000256" key="6">
    <source>
        <dbReference type="ARBA" id="ARBA00022692"/>
    </source>
</evidence>
<name>A0AA47MIU5_MERPO</name>
<feature type="region of interest" description="Disordered" evidence="16">
    <location>
        <begin position="510"/>
        <end position="596"/>
    </location>
</feature>
<dbReference type="PRINTS" id="PR01788">
    <property type="entry name" value="PROSTANOIDR"/>
</dbReference>
<accession>A0AA47MIU5</accession>
<keyword evidence="6 17" id="KW-0812">Transmembrane</keyword>
<dbReference type="GO" id="GO:0005886">
    <property type="term" value="C:plasma membrane"/>
    <property type="evidence" value="ECO:0007669"/>
    <property type="project" value="UniProtKB-SubCell"/>
</dbReference>
<dbReference type="InterPro" id="IPR008365">
    <property type="entry name" value="Prostanoid_rcpt"/>
</dbReference>
<evidence type="ECO:0000256" key="17">
    <source>
        <dbReference type="SAM" id="Phobius"/>
    </source>
</evidence>
<feature type="transmembrane region" description="Helical" evidence="17">
    <location>
        <begin position="341"/>
        <end position="363"/>
    </location>
</feature>
<dbReference type="InterPro" id="IPR017452">
    <property type="entry name" value="GPCR_Rhodpsn_7TM"/>
</dbReference>
<keyword evidence="8" id="KW-0297">G-protein coupled receptor</keyword>
<comment type="function">
    <text evidence="14">Receptor for prostaglandin E2 (PGE2). The activity of this receptor is mediated by G(s) proteins that stimulate adenylate cyclase. Has a relaxing effect on smooth muscle. May play an important role in regulating renal hemodynamics, intestinal epithelial transport, adrenal aldosterone secretion, and uterine function.</text>
</comment>
<dbReference type="PANTHER" id="PTHR11866:SF43">
    <property type="entry name" value="PROSTAGLANDIN E2 RECEPTOR EP4 SUBTYPE"/>
    <property type="match status" value="1"/>
</dbReference>
<evidence type="ECO:0000313" key="19">
    <source>
        <dbReference type="EMBL" id="KAK0140905.1"/>
    </source>
</evidence>
<evidence type="ECO:0000256" key="4">
    <source>
        <dbReference type="ARBA" id="ARBA00022475"/>
    </source>
</evidence>
<reference evidence="19" key="1">
    <citation type="journal article" date="2023" name="Front. Mar. Sci.">
        <title>A new Merluccius polli reference genome to investigate the effects of global change in West African waters.</title>
        <authorList>
            <person name="Mateo J.L."/>
            <person name="Blanco-Fernandez C."/>
            <person name="Garcia-Vazquez E."/>
            <person name="Machado-Schiaffino G."/>
        </authorList>
    </citation>
    <scope>NUCLEOTIDE SEQUENCE</scope>
    <source>
        <strain evidence="19">C29</strain>
        <tissue evidence="19">Fin</tissue>
    </source>
</reference>
<feature type="transmembrane region" description="Helical" evidence="17">
    <location>
        <begin position="181"/>
        <end position="199"/>
    </location>
</feature>
<evidence type="ECO:0000256" key="15">
    <source>
        <dbReference type="ARBA" id="ARBA00031869"/>
    </source>
</evidence>
<keyword evidence="5" id="KW-0597">Phosphoprotein</keyword>
<dbReference type="GO" id="GO:0050728">
    <property type="term" value="P:negative regulation of inflammatory response"/>
    <property type="evidence" value="ECO:0007669"/>
    <property type="project" value="TreeGrafter"/>
</dbReference>
<keyword evidence="7 17" id="KW-1133">Transmembrane helix</keyword>
<dbReference type="InterPro" id="IPR001244">
    <property type="entry name" value="Prostglndn_DP_rcpt"/>
</dbReference>
<dbReference type="PRINTS" id="PR00586">
    <property type="entry name" value="PRSTNOIDEP4R"/>
</dbReference>
<feature type="transmembrane region" description="Helical" evidence="17">
    <location>
        <begin position="270"/>
        <end position="296"/>
    </location>
</feature>
<dbReference type="GO" id="GO:0007204">
    <property type="term" value="P:positive regulation of cytosolic calcium ion concentration"/>
    <property type="evidence" value="ECO:0007669"/>
    <property type="project" value="TreeGrafter"/>
</dbReference>
<keyword evidence="12" id="KW-0325">Glycoprotein</keyword>
<dbReference type="SUPFAM" id="SSF81321">
    <property type="entry name" value="Family A G protein-coupled receptor-like"/>
    <property type="match status" value="1"/>
</dbReference>
<feature type="region of interest" description="Disordered" evidence="16">
    <location>
        <begin position="1"/>
        <end position="24"/>
    </location>
</feature>
<dbReference type="Gene3D" id="1.20.1070.10">
    <property type="entry name" value="Rhodopsin 7-helix transmembrane proteins"/>
    <property type="match status" value="1"/>
</dbReference>
<dbReference type="GO" id="GO:0004957">
    <property type="term" value="F:prostaglandin E receptor activity"/>
    <property type="evidence" value="ECO:0007669"/>
    <property type="project" value="InterPro"/>
</dbReference>
<dbReference type="EMBL" id="JAOPHQ010003998">
    <property type="protein sequence ID" value="KAK0140905.1"/>
    <property type="molecule type" value="Genomic_DNA"/>
</dbReference>
<dbReference type="InterPro" id="IPR000276">
    <property type="entry name" value="GPCR_Rhodpsn"/>
</dbReference>
<protein>
    <recommendedName>
        <fullName evidence="3">Prostaglandin E2 receptor EP4 subtype</fullName>
    </recommendedName>
    <alternativeName>
        <fullName evidence="15">Prostanoid EP4 receptor</fullName>
    </alternativeName>
</protein>
<dbReference type="PRINTS" id="PR00428">
    <property type="entry name" value="PROSTAGLNDNR"/>
</dbReference>
<feature type="region of interest" description="Disordered" evidence="16">
    <location>
        <begin position="312"/>
        <end position="331"/>
    </location>
</feature>
<gene>
    <name evidence="19" type="primary">PTGER4_0</name>
    <name evidence="19" type="ORF">N1851_022100</name>
</gene>
<organism evidence="19 20">
    <name type="scientific">Merluccius polli</name>
    <name type="common">Benguela hake</name>
    <name type="synonym">Merluccius cadenati</name>
    <dbReference type="NCBI Taxonomy" id="89951"/>
    <lineage>
        <taxon>Eukaryota</taxon>
        <taxon>Metazoa</taxon>
        <taxon>Chordata</taxon>
        <taxon>Craniata</taxon>
        <taxon>Vertebrata</taxon>
        <taxon>Euteleostomi</taxon>
        <taxon>Actinopterygii</taxon>
        <taxon>Neopterygii</taxon>
        <taxon>Teleostei</taxon>
        <taxon>Neoteleostei</taxon>
        <taxon>Acanthomorphata</taxon>
        <taxon>Zeiogadaria</taxon>
        <taxon>Gadariae</taxon>
        <taxon>Gadiformes</taxon>
        <taxon>Gadoidei</taxon>
        <taxon>Merlucciidae</taxon>
        <taxon>Merluccius</taxon>
    </lineage>
</organism>
<feature type="transmembrane region" description="Helical" evidence="17">
    <location>
        <begin position="138"/>
        <end position="161"/>
    </location>
</feature>
<feature type="compositionally biased region" description="Polar residues" evidence="16">
    <location>
        <begin position="543"/>
        <end position="553"/>
    </location>
</feature>
<evidence type="ECO:0000256" key="11">
    <source>
        <dbReference type="ARBA" id="ARBA00023170"/>
    </source>
</evidence>
<dbReference type="Pfam" id="PF00001">
    <property type="entry name" value="7tm_1"/>
    <property type="match status" value="1"/>
</dbReference>
<evidence type="ECO:0000256" key="3">
    <source>
        <dbReference type="ARBA" id="ARBA00019131"/>
    </source>
</evidence>
<dbReference type="InterPro" id="IPR001758">
    <property type="entry name" value="Prost_EP4_rcpt"/>
</dbReference>
<evidence type="ECO:0000256" key="14">
    <source>
        <dbReference type="ARBA" id="ARBA00025493"/>
    </source>
</evidence>
<proteinExistence type="predicted"/>
<dbReference type="GO" id="GO:0071380">
    <property type="term" value="P:cellular response to prostaglandin E stimulus"/>
    <property type="evidence" value="ECO:0007669"/>
    <property type="project" value="TreeGrafter"/>
</dbReference>
<evidence type="ECO:0000256" key="1">
    <source>
        <dbReference type="ARBA" id="ARBA00004651"/>
    </source>
</evidence>
<evidence type="ECO:0000256" key="16">
    <source>
        <dbReference type="SAM" id="MobiDB-lite"/>
    </source>
</evidence>
<feature type="compositionally biased region" description="Basic residues" evidence="16">
    <location>
        <begin position="322"/>
        <end position="331"/>
    </location>
</feature>
<dbReference type="AlphaFoldDB" id="A0AA47MIU5"/>
<comment type="subunit">
    <text evidence="2">Interacts with FEM1A.</text>
</comment>
<evidence type="ECO:0000313" key="20">
    <source>
        <dbReference type="Proteomes" id="UP001174136"/>
    </source>
</evidence>
<comment type="subcellular location">
    <subcellularLocation>
        <location evidence="1">Cell membrane</location>
        <topology evidence="1">Multi-pass membrane protein</topology>
    </subcellularLocation>
</comment>
<evidence type="ECO:0000256" key="13">
    <source>
        <dbReference type="ARBA" id="ARBA00023224"/>
    </source>
</evidence>
<sequence>MKGKRGSRQVDRNQNLEHRNAFQDTQSAQISYSLPCHAPGREKATACELLRASDLSRRLRVKEPGNTIAIVVVEEGEKAEAEEEEDAEGGEAMNSTVPAAATRQPTIPVIMFIFGVAGNVIAIVVLRISRKEQKETTFYALVCGLAVTDLLGTLLASPVTISTYMKGAWPGGDPLCQYSGFILLFFFSAQLSIIFAMSVERYLAINHAYFYNRHVGQRLAAVALLAIYALNGVFCALPAAGWGQVQLQHPRTWCFVNWRTNKTRDAAYNLAYAGVSSALVLATVACNVAVCAALLLMHRRFLRRTSLGADQRRLRSSDGRSGRRSGGRNRRSFGRLAGAEIQMVVLLVATSAVVLICSIPLVVSVCVCVGPHQGRTGAPAWALSVQRSYRPTRGDDRNTARTRLLVRGGHRGLRIFVNQLYRKQGADLPGNNPDLLAIRMASVNPILDPWIYILLRKTVVLKLVQRIKCLFCKMGVRGRSRGTFLCTDGHMTSSIISQDSPSLVSQTLMRTGGASGTTHCPSEGSLDGSFSHTGPPAEIHDGSSGSPSTTMKSFLSEERRRTAGLAEETERRAPEPSGGRGMRSVNGTSSAKGLETGAVKDHALNVTFTGEAQGMQEKCI</sequence>
<keyword evidence="10" id="KW-1015">Disulfide bond</keyword>
<feature type="transmembrane region" description="Helical" evidence="17">
    <location>
        <begin position="219"/>
        <end position="240"/>
    </location>
</feature>
<evidence type="ECO:0000256" key="7">
    <source>
        <dbReference type="ARBA" id="ARBA00022989"/>
    </source>
</evidence>
<evidence type="ECO:0000259" key="18">
    <source>
        <dbReference type="PROSITE" id="PS50262"/>
    </source>
</evidence>
<feature type="compositionally biased region" description="Basic and acidic residues" evidence="16">
    <location>
        <begin position="8"/>
        <end position="21"/>
    </location>
</feature>
<evidence type="ECO:0000256" key="12">
    <source>
        <dbReference type="ARBA" id="ARBA00023180"/>
    </source>
</evidence>
<evidence type="ECO:0000256" key="2">
    <source>
        <dbReference type="ARBA" id="ARBA00011094"/>
    </source>
</evidence>
<keyword evidence="20" id="KW-1185">Reference proteome</keyword>
<keyword evidence="13" id="KW-0807">Transducer</keyword>
<feature type="compositionally biased region" description="Basic and acidic residues" evidence="16">
    <location>
        <begin position="312"/>
        <end position="321"/>
    </location>
</feature>
<dbReference type="GO" id="GO:0006954">
    <property type="term" value="P:inflammatory response"/>
    <property type="evidence" value="ECO:0007669"/>
    <property type="project" value="TreeGrafter"/>
</dbReference>
<keyword evidence="4" id="KW-1003">Cell membrane</keyword>
<feature type="domain" description="G-protein coupled receptors family 1 profile" evidence="18">
    <location>
        <begin position="118"/>
        <end position="363"/>
    </location>
</feature>
<dbReference type="CDD" id="cd15142">
    <property type="entry name" value="7tmA_PGE2_EP4"/>
    <property type="match status" value="1"/>
</dbReference>
<dbReference type="Proteomes" id="UP001174136">
    <property type="component" value="Unassembled WGS sequence"/>
</dbReference>
<evidence type="ECO:0000256" key="10">
    <source>
        <dbReference type="ARBA" id="ARBA00023157"/>
    </source>
</evidence>
<keyword evidence="11 19" id="KW-0675">Receptor</keyword>
<comment type="caution">
    <text evidence="19">The sequence shown here is derived from an EMBL/GenBank/DDBJ whole genome shotgun (WGS) entry which is preliminary data.</text>
</comment>
<dbReference type="PROSITE" id="PS50262">
    <property type="entry name" value="G_PROTEIN_RECEP_F1_2"/>
    <property type="match status" value="1"/>
</dbReference>
<keyword evidence="9 17" id="KW-0472">Membrane</keyword>
<dbReference type="GO" id="GO:0007189">
    <property type="term" value="P:adenylate cyclase-activating G protein-coupled receptor signaling pathway"/>
    <property type="evidence" value="ECO:0007669"/>
    <property type="project" value="TreeGrafter"/>
</dbReference>
<dbReference type="PRINTS" id="PR00237">
    <property type="entry name" value="GPCRRHODOPSN"/>
</dbReference>
<evidence type="ECO:0000256" key="5">
    <source>
        <dbReference type="ARBA" id="ARBA00022553"/>
    </source>
</evidence>
<dbReference type="PANTHER" id="PTHR11866">
    <property type="entry name" value="G-PROTEIN COUPLED RECEPTOR FAMILY 1 MEMBER"/>
    <property type="match status" value="1"/>
</dbReference>
<evidence type="ECO:0000256" key="8">
    <source>
        <dbReference type="ARBA" id="ARBA00023040"/>
    </source>
</evidence>
<evidence type="ECO:0000256" key="9">
    <source>
        <dbReference type="ARBA" id="ARBA00023136"/>
    </source>
</evidence>